<evidence type="ECO:0000256" key="1">
    <source>
        <dbReference type="ARBA" id="ARBA00023125"/>
    </source>
</evidence>
<comment type="caution">
    <text evidence="4">The sequence shown here is derived from an EMBL/GenBank/DDBJ whole genome shotgun (WGS) entry which is preliminary data.</text>
</comment>
<feature type="DNA-binding region" description="H-T-H motif" evidence="2">
    <location>
        <begin position="37"/>
        <end position="56"/>
    </location>
</feature>
<dbReference type="InterPro" id="IPR009057">
    <property type="entry name" value="Homeodomain-like_sf"/>
</dbReference>
<dbReference type="EMBL" id="BSVB01000001">
    <property type="protein sequence ID" value="GMA95459.1"/>
    <property type="molecule type" value="Genomic_DNA"/>
</dbReference>
<dbReference type="InterPro" id="IPR041483">
    <property type="entry name" value="TetR_C_34"/>
</dbReference>
<dbReference type="Pfam" id="PF17929">
    <property type="entry name" value="TetR_C_34"/>
    <property type="match status" value="1"/>
</dbReference>
<keyword evidence="1 2" id="KW-0238">DNA-binding</keyword>
<evidence type="ECO:0000313" key="4">
    <source>
        <dbReference type="EMBL" id="GMA95459.1"/>
    </source>
</evidence>
<accession>A0ABQ6K520</accession>
<dbReference type="PRINTS" id="PR00455">
    <property type="entry name" value="HTHTETR"/>
</dbReference>
<dbReference type="SUPFAM" id="SSF46689">
    <property type="entry name" value="Homeodomain-like"/>
    <property type="match status" value="1"/>
</dbReference>
<dbReference type="InterPro" id="IPR050109">
    <property type="entry name" value="HTH-type_TetR-like_transc_reg"/>
</dbReference>
<sequence length="219" mass="23817">MSEFQRARTADAKRSRETAILDAARALATRDGVRSVTLTGIAQQIGMHKSALLRYFETREQILLRLAAAEWARWGPELSAALAMLDDPRDVGGAVSATLTARPLFCDLLGHVSLSLERNVSVDSVREYKLVTHGEVDRIGAALRAVLPELVEQDAVDVISTAISVAGTMWQMSTPGEVLSDVYRRDPRLAHAIVDLQPTLTRILDAVVEGLRVARHAGG</sequence>
<name>A0ABQ6K520_9MICO</name>
<dbReference type="PANTHER" id="PTHR30055">
    <property type="entry name" value="HTH-TYPE TRANSCRIPTIONAL REGULATOR RUTR"/>
    <property type="match status" value="1"/>
</dbReference>
<dbReference type="PANTHER" id="PTHR30055:SF178">
    <property type="entry name" value="POSSIBLE TRANSCRIPTIONAL REGULATORY PROTEIN"/>
    <property type="match status" value="1"/>
</dbReference>
<feature type="domain" description="HTH tetR-type" evidence="3">
    <location>
        <begin position="14"/>
        <end position="74"/>
    </location>
</feature>
<organism evidence="4 5">
    <name type="scientific">Pseudolysinimonas kribbensis</name>
    <dbReference type="NCBI Taxonomy" id="433641"/>
    <lineage>
        <taxon>Bacteria</taxon>
        <taxon>Bacillati</taxon>
        <taxon>Actinomycetota</taxon>
        <taxon>Actinomycetes</taxon>
        <taxon>Micrococcales</taxon>
        <taxon>Microbacteriaceae</taxon>
        <taxon>Pseudolysinimonas</taxon>
    </lineage>
</organism>
<evidence type="ECO:0000313" key="5">
    <source>
        <dbReference type="Proteomes" id="UP001157034"/>
    </source>
</evidence>
<dbReference type="RefSeq" id="WP_284254227.1">
    <property type="nucleotide sequence ID" value="NZ_BAAAQO010000002.1"/>
</dbReference>
<dbReference type="Proteomes" id="UP001157034">
    <property type="component" value="Unassembled WGS sequence"/>
</dbReference>
<dbReference type="InterPro" id="IPR001647">
    <property type="entry name" value="HTH_TetR"/>
</dbReference>
<protein>
    <submittedName>
        <fullName evidence="4">TetR family transcriptional regulator</fullName>
    </submittedName>
</protein>
<dbReference type="Gene3D" id="1.10.357.10">
    <property type="entry name" value="Tetracycline Repressor, domain 2"/>
    <property type="match status" value="1"/>
</dbReference>
<proteinExistence type="predicted"/>
<evidence type="ECO:0000256" key="2">
    <source>
        <dbReference type="PROSITE-ProRule" id="PRU00335"/>
    </source>
</evidence>
<dbReference type="Pfam" id="PF00440">
    <property type="entry name" value="TetR_N"/>
    <property type="match status" value="1"/>
</dbReference>
<reference evidence="5" key="1">
    <citation type="journal article" date="2019" name="Int. J. Syst. Evol. Microbiol.">
        <title>The Global Catalogue of Microorganisms (GCM) 10K type strain sequencing project: providing services to taxonomists for standard genome sequencing and annotation.</title>
        <authorList>
            <consortium name="The Broad Institute Genomics Platform"/>
            <consortium name="The Broad Institute Genome Sequencing Center for Infectious Disease"/>
            <person name="Wu L."/>
            <person name="Ma J."/>
        </authorList>
    </citation>
    <scope>NUCLEOTIDE SEQUENCE [LARGE SCALE GENOMIC DNA]</scope>
    <source>
        <strain evidence="5">NBRC 108894</strain>
    </source>
</reference>
<evidence type="ECO:0000259" key="3">
    <source>
        <dbReference type="PROSITE" id="PS50977"/>
    </source>
</evidence>
<gene>
    <name evidence="4" type="ORF">GCM10025881_22830</name>
</gene>
<keyword evidence="5" id="KW-1185">Reference proteome</keyword>
<dbReference type="PROSITE" id="PS50977">
    <property type="entry name" value="HTH_TETR_2"/>
    <property type="match status" value="1"/>
</dbReference>